<evidence type="ECO:0000313" key="3">
    <source>
        <dbReference type="Proteomes" id="UP000827092"/>
    </source>
</evidence>
<sequence length="455" mass="51492">MNQVLLLLALATVSKAGLLEPGLLDPRLRPDSLQGGFHHRPPYDSTIDFYKARYYAKKAYDIATLRNKIFGLGNGFYGYRYGSNFRKPHFGSFPEYLGLKYQSSGLAHPNFYGKSVRFHGPTNYGSSYSQNFASGKGYSYSLSKLQPSPIDYNLPRHFKMNPLSPGYKYSYFVQGPFSKFGTQIPFKGYNTIYGTRYTGFPSQLAQWKSKVPSWYDFPMTNVPGFKGYDTIYGMKYTGSLGPFVQWKSKVPSWYNFPMTNKKVQSWYDFPKTNIPGFKGYDTIYGTRYTGFPNQIPSLTSKVPAWHMFKDFKGYPNVYGHVSSGFPSQNIPSMLDLNYGPLHFDIPNKKETIFDVKFDTVDSGVTHPKGTVLINPNYNPSFHNKGTGYDLNYRAIGPGVISKEGEEFFNENPVPELPVVGFTFPNSGNTEPEKLAIPSGVDFHEAPGHYELNHQV</sequence>
<comment type="caution">
    <text evidence="2">The sequence shown here is derived from an EMBL/GenBank/DDBJ whole genome shotgun (WGS) entry which is preliminary data.</text>
</comment>
<feature type="chain" id="PRO_5043395027" evidence="1">
    <location>
        <begin position="17"/>
        <end position="455"/>
    </location>
</feature>
<gene>
    <name evidence="2" type="ORF">JTE90_020425</name>
</gene>
<evidence type="ECO:0000313" key="2">
    <source>
        <dbReference type="EMBL" id="KAG8182510.1"/>
    </source>
</evidence>
<reference evidence="2 3" key="1">
    <citation type="journal article" date="2022" name="Nat. Ecol. Evol.">
        <title>A masculinizing supergene underlies an exaggerated male reproductive morph in a spider.</title>
        <authorList>
            <person name="Hendrickx F."/>
            <person name="De Corte Z."/>
            <person name="Sonet G."/>
            <person name="Van Belleghem S.M."/>
            <person name="Kostlbacher S."/>
            <person name="Vangestel C."/>
        </authorList>
    </citation>
    <scope>NUCLEOTIDE SEQUENCE [LARGE SCALE GENOMIC DNA]</scope>
    <source>
        <strain evidence="2">W744_W776</strain>
    </source>
</reference>
<dbReference type="EMBL" id="JAFNEN010000461">
    <property type="protein sequence ID" value="KAG8182510.1"/>
    <property type="molecule type" value="Genomic_DNA"/>
</dbReference>
<keyword evidence="3" id="KW-1185">Reference proteome</keyword>
<organism evidence="2 3">
    <name type="scientific">Oedothorax gibbosus</name>
    <dbReference type="NCBI Taxonomy" id="931172"/>
    <lineage>
        <taxon>Eukaryota</taxon>
        <taxon>Metazoa</taxon>
        <taxon>Ecdysozoa</taxon>
        <taxon>Arthropoda</taxon>
        <taxon>Chelicerata</taxon>
        <taxon>Arachnida</taxon>
        <taxon>Araneae</taxon>
        <taxon>Araneomorphae</taxon>
        <taxon>Entelegynae</taxon>
        <taxon>Araneoidea</taxon>
        <taxon>Linyphiidae</taxon>
        <taxon>Erigoninae</taxon>
        <taxon>Oedothorax</taxon>
    </lineage>
</organism>
<dbReference type="Proteomes" id="UP000827092">
    <property type="component" value="Unassembled WGS sequence"/>
</dbReference>
<feature type="signal peptide" evidence="1">
    <location>
        <begin position="1"/>
        <end position="16"/>
    </location>
</feature>
<name>A0AAV6UG23_9ARAC</name>
<proteinExistence type="predicted"/>
<protein>
    <submittedName>
        <fullName evidence="2">Uncharacterized protein</fullName>
    </submittedName>
</protein>
<evidence type="ECO:0000256" key="1">
    <source>
        <dbReference type="SAM" id="SignalP"/>
    </source>
</evidence>
<dbReference type="AlphaFoldDB" id="A0AAV6UG23"/>
<keyword evidence="1" id="KW-0732">Signal</keyword>
<accession>A0AAV6UG23</accession>